<dbReference type="InterPro" id="IPR000403">
    <property type="entry name" value="PI3/4_kinase_cat_dom"/>
</dbReference>
<evidence type="ECO:0000256" key="1">
    <source>
        <dbReference type="ARBA" id="ARBA00008941"/>
    </source>
</evidence>
<keyword evidence="4" id="KW-0547">Nucleotide-binding</keyword>
<evidence type="ECO:0000313" key="9">
    <source>
        <dbReference type="Proteomes" id="UP001174677"/>
    </source>
</evidence>
<evidence type="ECO:0000256" key="5">
    <source>
        <dbReference type="ARBA" id="ARBA00022777"/>
    </source>
</evidence>
<dbReference type="InterPro" id="IPR029071">
    <property type="entry name" value="Ubiquitin-like_domsf"/>
</dbReference>
<organism evidence="8 9">
    <name type="scientific">Hevea brasiliensis</name>
    <name type="common">Para rubber tree</name>
    <name type="synonym">Siphonia brasiliensis</name>
    <dbReference type="NCBI Taxonomy" id="3981"/>
    <lineage>
        <taxon>Eukaryota</taxon>
        <taxon>Viridiplantae</taxon>
        <taxon>Streptophyta</taxon>
        <taxon>Embryophyta</taxon>
        <taxon>Tracheophyta</taxon>
        <taxon>Spermatophyta</taxon>
        <taxon>Magnoliopsida</taxon>
        <taxon>eudicotyledons</taxon>
        <taxon>Gunneridae</taxon>
        <taxon>Pentapetalae</taxon>
        <taxon>rosids</taxon>
        <taxon>fabids</taxon>
        <taxon>Malpighiales</taxon>
        <taxon>Euphorbiaceae</taxon>
        <taxon>Crotonoideae</taxon>
        <taxon>Micrandreae</taxon>
        <taxon>Hevea</taxon>
    </lineage>
</organism>
<gene>
    <name evidence="8" type="ORF">P3X46_029629</name>
</gene>
<keyword evidence="9" id="KW-1185">Reference proteome</keyword>
<reference evidence="8" key="1">
    <citation type="journal article" date="2023" name="Plant Biotechnol. J.">
        <title>Chromosome-level wild Hevea brasiliensis genome provides new tools for genomic-assisted breeding and valuable loci to elevate rubber yield.</title>
        <authorList>
            <person name="Cheng H."/>
            <person name="Song X."/>
            <person name="Hu Y."/>
            <person name="Wu T."/>
            <person name="Yang Q."/>
            <person name="An Z."/>
            <person name="Feng S."/>
            <person name="Deng Z."/>
            <person name="Wu W."/>
            <person name="Zeng X."/>
            <person name="Tu M."/>
            <person name="Wang X."/>
            <person name="Huang H."/>
        </authorList>
    </citation>
    <scope>NUCLEOTIDE SEQUENCE</scope>
    <source>
        <strain evidence="8">MT/VB/25A 57/8</strain>
    </source>
</reference>
<protein>
    <recommendedName>
        <fullName evidence="2">1-phosphatidylinositol 4-kinase</fullName>
        <ecNumber evidence="2">2.7.1.67</ecNumber>
    </recommendedName>
</protein>
<dbReference type="InterPro" id="IPR044571">
    <property type="entry name" value="P4KG1-8"/>
</dbReference>
<comment type="similarity">
    <text evidence="1">Belongs to the PI3/PI4-kinase family. Type II PI4K subfamily.</text>
</comment>
<keyword evidence="3" id="KW-0808">Transferase</keyword>
<accession>A0ABQ9KTA8</accession>
<keyword evidence="5" id="KW-0418">Kinase</keyword>
<dbReference type="EMBL" id="JARPOI010000016">
    <property type="protein sequence ID" value="KAJ9147471.1"/>
    <property type="molecule type" value="Genomic_DNA"/>
</dbReference>
<evidence type="ECO:0000256" key="4">
    <source>
        <dbReference type="ARBA" id="ARBA00022741"/>
    </source>
</evidence>
<proteinExistence type="inferred from homology"/>
<dbReference type="EMBL" id="JARPOI010000016">
    <property type="protein sequence ID" value="KAJ9147470.1"/>
    <property type="molecule type" value="Genomic_DNA"/>
</dbReference>
<evidence type="ECO:0000256" key="6">
    <source>
        <dbReference type="ARBA" id="ARBA00022840"/>
    </source>
</evidence>
<dbReference type="SUPFAM" id="SSF54236">
    <property type="entry name" value="Ubiquitin-like"/>
    <property type="match status" value="1"/>
</dbReference>
<evidence type="ECO:0000259" key="7">
    <source>
        <dbReference type="PROSITE" id="PS50290"/>
    </source>
</evidence>
<evidence type="ECO:0000313" key="8">
    <source>
        <dbReference type="EMBL" id="KAJ9147470.1"/>
    </source>
</evidence>
<dbReference type="Pfam" id="PF00454">
    <property type="entry name" value="PI3_PI4_kinase"/>
    <property type="match status" value="1"/>
</dbReference>
<dbReference type="EC" id="2.7.1.67" evidence="2"/>
<dbReference type="PROSITE" id="PS50290">
    <property type="entry name" value="PI3_4_KINASE_3"/>
    <property type="match status" value="1"/>
</dbReference>
<feature type="domain" description="PI3K/PI4K catalytic" evidence="7">
    <location>
        <begin position="148"/>
        <end position="445"/>
    </location>
</feature>
<keyword evidence="6" id="KW-0067">ATP-binding</keyword>
<dbReference type="PANTHER" id="PTHR45800">
    <property type="entry name" value="PHOSPHATIDYLINOSITOL 4-KINASE GAMMA"/>
    <property type="match status" value="1"/>
</dbReference>
<dbReference type="CDD" id="cd17039">
    <property type="entry name" value="Ubl_ubiquitin_like"/>
    <property type="match status" value="1"/>
</dbReference>
<comment type="caution">
    <text evidence="8">The sequence shown here is derived from an EMBL/GenBank/DDBJ whole genome shotgun (WGS) entry which is preliminary data.</text>
</comment>
<sequence>MAVATFREALSGEYCGNKRLERKSSGRRRVFVQTETGFVLGMELDRIDNAHTVKRKLQLALNVPTEERSLIFGDTVLKNDLSAVRNDSPLLLTKNSMHRSSSTPCLSPTVKDLQQSDQSGPIEILGFSDHFAQVKELVKEIVKAMKIGVDPSPICSGLGGAYYFKNCHGENVAIVKPTDEEPYAPNNPKGFVGQALGQPGLKRSVRVGETGFREVAAYLLDYNHFANVPSTALVKVSHSIFNVNCGVKGNKHQQRTEVSKIASLQQFIPHDFDASDYGTSSFPVAAVHRIGILDIRILNTDRHAGNLLVRKLDGIGRFGQVELVPIDHGLCLPESLEDPYYEWIHWPQASIPFSEDELEYISCLDPLKDSDMLRRELPMIREACLRVLVVCTVFLKEAAAFGLCLAEIGEMMSREFRGHMEEPSELELICIQARSLLGETEYLSYEVKAGDSEEFQFDIDCEGELDLTLNVGEKLEMKPLCPGSSGVNAQTLLSKLMESLEEKDEEEIEDCEGNELTLRTDEYADSMQDHVSTISKMSMLLKSISVGEKSWRHEDVMQKSGYLAGTSSGNRSANEQLAASTTFVKLADLTEREWMQFLEHLQKLLCPAFAHRKSGNVGQRHRQRLGTSCQF</sequence>
<dbReference type="Proteomes" id="UP001174677">
    <property type="component" value="Chromosome 16"/>
</dbReference>
<evidence type="ECO:0000256" key="2">
    <source>
        <dbReference type="ARBA" id="ARBA00012169"/>
    </source>
</evidence>
<evidence type="ECO:0000256" key="3">
    <source>
        <dbReference type="ARBA" id="ARBA00022679"/>
    </source>
</evidence>
<dbReference type="PANTHER" id="PTHR45800:SF12">
    <property type="entry name" value="1-PHOSPHATIDYLINOSITOL 4-KINASE"/>
    <property type="match status" value="1"/>
</dbReference>
<name>A0ABQ9KTA8_HEVBR</name>